<evidence type="ECO:0000259" key="2">
    <source>
        <dbReference type="Pfam" id="PF07007"/>
    </source>
</evidence>
<keyword evidence="1" id="KW-0732">Signal</keyword>
<feature type="domain" description="Lysozyme inhibitor LprI-like N-terminal" evidence="2">
    <location>
        <begin position="36"/>
        <end position="129"/>
    </location>
</feature>
<feature type="chain" id="PRO_5032997852" evidence="1">
    <location>
        <begin position="23"/>
        <end position="143"/>
    </location>
</feature>
<evidence type="ECO:0000313" key="4">
    <source>
        <dbReference type="Proteomes" id="UP000585363"/>
    </source>
</evidence>
<dbReference type="Pfam" id="PF07007">
    <property type="entry name" value="LprI"/>
    <property type="match status" value="1"/>
</dbReference>
<dbReference type="Gene3D" id="1.20.1270.180">
    <property type="match status" value="1"/>
</dbReference>
<dbReference type="AlphaFoldDB" id="A0A848MJ05"/>
<sequence length="143" mass="16107">MNKLTLLVLSSGLFFTALAAHAETPGKAIDQKLQACSQKAVSTVDSETCLQQGYAEWDKELNVQYQALLKDQPAEVKKAIVQSQRDWLTYQKSYFSALDNFYRQQQGTIWGMVDVQAKLDFIRQKAIELHTLKVSTDMSGEQG</sequence>
<accession>A0A848MJ05</accession>
<comment type="caution">
    <text evidence="3">The sequence shown here is derived from an EMBL/GenBank/DDBJ whole genome shotgun (WGS) entry which is preliminary data.</text>
</comment>
<keyword evidence="4" id="KW-1185">Reference proteome</keyword>
<evidence type="ECO:0000256" key="1">
    <source>
        <dbReference type="SAM" id="SignalP"/>
    </source>
</evidence>
<name>A0A848MJ05_9GAMM</name>
<dbReference type="RefSeq" id="WP_169402642.1">
    <property type="nucleotide sequence ID" value="NZ_JAADJU010000004.1"/>
</dbReference>
<reference evidence="3 4" key="1">
    <citation type="submission" date="2020-01" db="EMBL/GenBank/DDBJ databases">
        <authorList>
            <person name="Lee S.D."/>
        </authorList>
    </citation>
    <scope>NUCLEOTIDE SEQUENCE [LARGE SCALE GENOMIC DNA]</scope>
    <source>
        <strain evidence="3 4">SAP-1</strain>
    </source>
</reference>
<dbReference type="EMBL" id="JAADJU010000004">
    <property type="protein sequence ID" value="NMP26942.1"/>
    <property type="molecule type" value="Genomic_DNA"/>
</dbReference>
<evidence type="ECO:0000313" key="3">
    <source>
        <dbReference type="EMBL" id="NMP26942.1"/>
    </source>
</evidence>
<protein>
    <submittedName>
        <fullName evidence="3">DUF1311 domain-containing protein</fullName>
    </submittedName>
</protein>
<dbReference type="InterPro" id="IPR009739">
    <property type="entry name" value="LprI-like_N"/>
</dbReference>
<dbReference type="Proteomes" id="UP000585363">
    <property type="component" value="Unassembled WGS sequence"/>
</dbReference>
<organism evidence="3 4">
    <name type="scientific">Rouxiella aceris</name>
    <dbReference type="NCBI Taxonomy" id="2703884"/>
    <lineage>
        <taxon>Bacteria</taxon>
        <taxon>Pseudomonadati</taxon>
        <taxon>Pseudomonadota</taxon>
        <taxon>Gammaproteobacteria</taxon>
        <taxon>Enterobacterales</taxon>
        <taxon>Yersiniaceae</taxon>
        <taxon>Rouxiella</taxon>
    </lineage>
</organism>
<reference evidence="3 4" key="2">
    <citation type="submission" date="2020-06" db="EMBL/GenBank/DDBJ databases">
        <title>Polyphasic characterization of a Rahnella strain isolated from tree sap.</title>
        <authorList>
            <person name="Kim I.S."/>
        </authorList>
    </citation>
    <scope>NUCLEOTIDE SEQUENCE [LARGE SCALE GENOMIC DNA]</scope>
    <source>
        <strain evidence="3 4">SAP-1</strain>
    </source>
</reference>
<proteinExistence type="predicted"/>
<gene>
    <name evidence="3" type="ORF">GW590_08695</name>
</gene>
<feature type="signal peptide" evidence="1">
    <location>
        <begin position="1"/>
        <end position="22"/>
    </location>
</feature>